<sequence>MSLLPLLYEDFCTSRPVRLLDQHFGLELDRTDFLIPFSIPQILNSLILPNSYYRHSGSQPSQKDIVPDVSIDQSKFQVNLDVQNFVSEEITVKVTRENMISIEGTQEEKLDEHGYIFRQFARKYPLPKGYDIQSIESKLSSDGILTVLAQRNEVKPIEERIIPIEYTGIPARAVTIRDKCEQIECIVQNS</sequence>
<accession>A0ACB9SKN6</accession>
<name>A0ACB9SKN6_HOLOL</name>
<dbReference type="Proteomes" id="UP001056778">
    <property type="component" value="Chromosome 8"/>
</dbReference>
<proteinExistence type="predicted"/>
<organism evidence="1 2">
    <name type="scientific">Holotrichia oblita</name>
    <name type="common">Chafer beetle</name>
    <dbReference type="NCBI Taxonomy" id="644536"/>
    <lineage>
        <taxon>Eukaryota</taxon>
        <taxon>Metazoa</taxon>
        <taxon>Ecdysozoa</taxon>
        <taxon>Arthropoda</taxon>
        <taxon>Hexapoda</taxon>
        <taxon>Insecta</taxon>
        <taxon>Pterygota</taxon>
        <taxon>Neoptera</taxon>
        <taxon>Endopterygota</taxon>
        <taxon>Coleoptera</taxon>
        <taxon>Polyphaga</taxon>
        <taxon>Scarabaeiformia</taxon>
        <taxon>Scarabaeidae</taxon>
        <taxon>Melolonthinae</taxon>
        <taxon>Holotrichia</taxon>
    </lineage>
</organism>
<comment type="caution">
    <text evidence="1">The sequence shown here is derived from an EMBL/GenBank/DDBJ whole genome shotgun (WGS) entry which is preliminary data.</text>
</comment>
<evidence type="ECO:0000313" key="2">
    <source>
        <dbReference type="Proteomes" id="UP001056778"/>
    </source>
</evidence>
<keyword evidence="1" id="KW-0346">Stress response</keyword>
<protein>
    <submittedName>
        <fullName evidence="1">Heat shock protein hsp-12.2-related</fullName>
    </submittedName>
</protein>
<keyword evidence="2" id="KW-1185">Reference proteome</keyword>
<gene>
    <name evidence="1" type="ORF">MML48_8g00001098</name>
</gene>
<reference evidence="1" key="1">
    <citation type="submission" date="2022-04" db="EMBL/GenBank/DDBJ databases">
        <title>Chromosome-scale genome assembly of Holotrichia oblita Faldermann.</title>
        <authorList>
            <person name="Rongchong L."/>
        </authorList>
    </citation>
    <scope>NUCLEOTIDE SEQUENCE</scope>
    <source>
        <strain evidence="1">81SQS9</strain>
    </source>
</reference>
<dbReference type="EMBL" id="CM043022">
    <property type="protein sequence ID" value="KAI4455878.1"/>
    <property type="molecule type" value="Genomic_DNA"/>
</dbReference>
<evidence type="ECO:0000313" key="1">
    <source>
        <dbReference type="EMBL" id="KAI4455878.1"/>
    </source>
</evidence>